<name>A0A0P0YR52_9ENTR</name>
<evidence type="ECO:0000259" key="2">
    <source>
        <dbReference type="Pfam" id="PF00534"/>
    </source>
</evidence>
<dbReference type="SUPFAM" id="SSF53756">
    <property type="entry name" value="UDP-Glycosyltransferase/glycogen phosphorylase"/>
    <property type="match status" value="1"/>
</dbReference>
<keyword evidence="3" id="KW-0328">Glycosyltransferase</keyword>
<dbReference type="PANTHER" id="PTHR46401:SF2">
    <property type="entry name" value="GLYCOSYLTRANSFERASE WBBK-RELATED"/>
    <property type="match status" value="1"/>
</dbReference>
<evidence type="ECO:0000256" key="1">
    <source>
        <dbReference type="ARBA" id="ARBA00022679"/>
    </source>
</evidence>
<dbReference type="PANTHER" id="PTHR46401">
    <property type="entry name" value="GLYCOSYLTRANSFERASE WBBK-RELATED"/>
    <property type="match status" value="1"/>
</dbReference>
<dbReference type="AlphaFoldDB" id="A0A0P0YR52"/>
<dbReference type="CDD" id="cd03809">
    <property type="entry name" value="GT4_MtfB-like"/>
    <property type="match status" value="1"/>
</dbReference>
<reference evidence="3" key="1">
    <citation type="submission" date="2014-04" db="EMBL/GenBank/DDBJ databases">
        <authorList>
            <person name="Harrison E."/>
        </authorList>
    </citation>
    <scope>NUCLEOTIDE SEQUENCE</scope>
    <source>
        <strain evidence="3">8588</strain>
    </source>
</reference>
<reference evidence="3" key="2">
    <citation type="journal article" date="2015" name="Sci. Rep.">
        <title>Genetic analysis of capsular polysaccharide synthesis gene clusters in 79 capsular types of Klebsiella spp.</title>
        <authorList>
            <person name="Pan Y.J."/>
            <person name="Lin T.L."/>
            <person name="Chen C.T."/>
            <person name="Chen Y.Y."/>
            <person name="Hsieh P.F."/>
            <person name="Hsu C.R."/>
            <person name="Wu M.C."/>
            <person name="Wang J.T."/>
        </authorList>
    </citation>
    <scope>NUCLEOTIDE SEQUENCE</scope>
    <source>
        <strain evidence="3">8588</strain>
    </source>
</reference>
<feature type="domain" description="Glycosyl transferase family 1" evidence="2">
    <location>
        <begin position="155"/>
        <end position="308"/>
    </location>
</feature>
<organism evidence="3">
    <name type="scientific">Klebsiella sp. 8588</name>
    <dbReference type="NCBI Taxonomy" id="1497815"/>
    <lineage>
        <taxon>Bacteria</taxon>
        <taxon>Pseudomonadati</taxon>
        <taxon>Pseudomonadota</taxon>
        <taxon>Gammaproteobacteria</taxon>
        <taxon>Enterobacterales</taxon>
        <taxon>Enterobacteriaceae</taxon>
        <taxon>Klebsiella/Raoultella group</taxon>
        <taxon>Klebsiella</taxon>
    </lineage>
</organism>
<proteinExistence type="predicted"/>
<dbReference type="InterPro" id="IPR001296">
    <property type="entry name" value="Glyco_trans_1"/>
</dbReference>
<dbReference type="Gene3D" id="3.40.50.2000">
    <property type="entry name" value="Glycogen Phosphorylase B"/>
    <property type="match status" value="2"/>
</dbReference>
<dbReference type="GO" id="GO:0016757">
    <property type="term" value="F:glycosyltransferase activity"/>
    <property type="evidence" value="ECO:0007669"/>
    <property type="project" value="UniProtKB-KW"/>
</dbReference>
<dbReference type="Pfam" id="PF00534">
    <property type="entry name" value="Glycos_transf_1"/>
    <property type="match status" value="1"/>
</dbReference>
<gene>
    <name evidence="3" type="primary">wcuE</name>
</gene>
<keyword evidence="1 3" id="KW-0808">Transferase</keyword>
<sequence length="334" mass="37301">MSLNKRNIYIDPRWGVSGGIGTFYKKINEINKYKLLEINGKPASPFDSICSSYITNKLCDAIIYYPGYIPPLHSKNPYVFTIHDLNHLDRDDNSSFFKKLFYNTVIKHGCTNAKFIFTVSEFSRQRILAWSGVNENKVINVGNGVSPDFSPHGEKIDLGFDFLLCVSNRKGHKNEMRTLEAFKLSNMPQSYKLVFTGGSNESIKKKIDELGISDRVYFTGYLKDAELPKLYRAARALIFVSLYEGFGLPVVEAQASGIPVITSNGSSLSEVAGSAALFVNPESVMDIANAITTIFTDSSVRDTLINSGFHNAKRYSWENTAGKIDEYLNLAAEM</sequence>
<accession>A0A0P0YR52</accession>
<protein>
    <submittedName>
        <fullName evidence="3">Mannosyltransferase</fullName>
    </submittedName>
</protein>
<dbReference type="EMBL" id="AB924577">
    <property type="protein sequence ID" value="BAT23743.1"/>
    <property type="molecule type" value="Genomic_DNA"/>
</dbReference>
<evidence type="ECO:0000313" key="3">
    <source>
        <dbReference type="EMBL" id="BAT23743.1"/>
    </source>
</evidence>